<protein>
    <submittedName>
        <fullName evidence="1">Uncharacterized protein</fullName>
    </submittedName>
</protein>
<proteinExistence type="predicted"/>
<name>A0A1H1MSK1_9ACTN</name>
<dbReference type="Proteomes" id="UP000198983">
    <property type="component" value="Chromosome I"/>
</dbReference>
<dbReference type="AlphaFoldDB" id="A0A1H1MSK1"/>
<evidence type="ECO:0000313" key="1">
    <source>
        <dbReference type="EMBL" id="SDR89831.1"/>
    </source>
</evidence>
<accession>A0A1H1MSK1</accession>
<evidence type="ECO:0000313" key="2">
    <source>
        <dbReference type="Proteomes" id="UP000198983"/>
    </source>
</evidence>
<dbReference type="EMBL" id="LT629732">
    <property type="protein sequence ID" value="SDR89831.1"/>
    <property type="molecule type" value="Genomic_DNA"/>
</dbReference>
<sequence length="115" mass="13166">MAADPGPPAEWVSFPSALEGGEYTDEQGVRWRLRRGEVRVSRVEHLMRDPDVRVLHALGPEVRDVPVEEREAFLVTIRPYLKGVKRPSSGDFTDYFLGEFKDDSHRSLLVVEERC</sequence>
<organism evidence="1 2">
    <name type="scientific">Actinopolymorpha singaporensis</name>
    <dbReference type="NCBI Taxonomy" id="117157"/>
    <lineage>
        <taxon>Bacteria</taxon>
        <taxon>Bacillati</taxon>
        <taxon>Actinomycetota</taxon>
        <taxon>Actinomycetes</taxon>
        <taxon>Propionibacteriales</taxon>
        <taxon>Actinopolymorphaceae</taxon>
        <taxon>Actinopolymorpha</taxon>
    </lineage>
</organism>
<gene>
    <name evidence="1" type="ORF">SAMN04489717_0948</name>
</gene>
<reference evidence="1 2" key="1">
    <citation type="submission" date="2016-10" db="EMBL/GenBank/DDBJ databases">
        <authorList>
            <person name="de Groot N.N."/>
        </authorList>
    </citation>
    <scope>NUCLEOTIDE SEQUENCE [LARGE SCALE GENOMIC DNA]</scope>
    <source>
        <strain evidence="1 2">DSM 22024</strain>
    </source>
</reference>
<keyword evidence="2" id="KW-1185">Reference proteome</keyword>